<organism evidence="9 10">
    <name type="scientific">Methylocystis parvus</name>
    <dbReference type="NCBI Taxonomy" id="134"/>
    <lineage>
        <taxon>Bacteria</taxon>
        <taxon>Pseudomonadati</taxon>
        <taxon>Pseudomonadota</taxon>
        <taxon>Alphaproteobacteria</taxon>
        <taxon>Hyphomicrobiales</taxon>
        <taxon>Methylocystaceae</taxon>
        <taxon>Methylocystis</taxon>
    </lineage>
</organism>
<evidence type="ECO:0000256" key="4">
    <source>
        <dbReference type="ARBA" id="ARBA00022475"/>
    </source>
</evidence>
<feature type="transmembrane region" description="Helical" evidence="8">
    <location>
        <begin position="262"/>
        <end position="281"/>
    </location>
</feature>
<feature type="transmembrane region" description="Helical" evidence="8">
    <location>
        <begin position="293"/>
        <end position="311"/>
    </location>
</feature>
<evidence type="ECO:0000313" key="10">
    <source>
        <dbReference type="Proteomes" id="UP000422569"/>
    </source>
</evidence>
<comment type="subcellular location">
    <subcellularLocation>
        <location evidence="1">Cell membrane</location>
        <topology evidence="1">Multi-pass membrane protein</topology>
    </subcellularLocation>
</comment>
<keyword evidence="4" id="KW-1003">Cell membrane</keyword>
<dbReference type="InterPro" id="IPR000522">
    <property type="entry name" value="ABC_transptr_permease_BtuC"/>
</dbReference>
<dbReference type="KEGG" id="mpar:F7D14_12030"/>
<dbReference type="AlphaFoldDB" id="A0A6B8MA81"/>
<comment type="similarity">
    <text evidence="2">Belongs to the binding-protein-dependent transport system permease family. FecCD subfamily.</text>
</comment>
<feature type="transmembrane region" description="Helical" evidence="8">
    <location>
        <begin position="222"/>
        <end position="250"/>
    </location>
</feature>
<dbReference type="InterPro" id="IPR037294">
    <property type="entry name" value="ABC_BtuC-like"/>
</dbReference>
<evidence type="ECO:0000256" key="5">
    <source>
        <dbReference type="ARBA" id="ARBA00022692"/>
    </source>
</evidence>
<dbReference type="GO" id="GO:0033214">
    <property type="term" value="P:siderophore-iron import into cell"/>
    <property type="evidence" value="ECO:0007669"/>
    <property type="project" value="TreeGrafter"/>
</dbReference>
<accession>A0A6B8MA81</accession>
<dbReference type="PANTHER" id="PTHR30472:SF70">
    <property type="entry name" value="MOLYBDATE IMPORT SYSTEM PERMEASE PROTEIN MOLB"/>
    <property type="match status" value="1"/>
</dbReference>
<evidence type="ECO:0000256" key="8">
    <source>
        <dbReference type="SAM" id="Phobius"/>
    </source>
</evidence>
<keyword evidence="6 8" id="KW-1133">Transmembrane helix</keyword>
<dbReference type="Proteomes" id="UP000422569">
    <property type="component" value="Chromosome"/>
</dbReference>
<keyword evidence="7 8" id="KW-0472">Membrane</keyword>
<feature type="transmembrane region" description="Helical" evidence="8">
    <location>
        <begin position="103"/>
        <end position="125"/>
    </location>
</feature>
<evidence type="ECO:0000256" key="3">
    <source>
        <dbReference type="ARBA" id="ARBA00022448"/>
    </source>
</evidence>
<dbReference type="EMBL" id="CP044331">
    <property type="protein sequence ID" value="QGM99671.1"/>
    <property type="molecule type" value="Genomic_DNA"/>
</dbReference>
<feature type="transmembrane region" description="Helical" evidence="8">
    <location>
        <begin position="50"/>
        <end position="70"/>
    </location>
</feature>
<proteinExistence type="inferred from homology"/>
<dbReference type="SUPFAM" id="SSF81345">
    <property type="entry name" value="ABC transporter involved in vitamin B12 uptake, BtuC"/>
    <property type="match status" value="1"/>
</dbReference>
<evidence type="ECO:0000313" key="9">
    <source>
        <dbReference type="EMBL" id="QGM99671.1"/>
    </source>
</evidence>
<dbReference type="GO" id="GO:0005886">
    <property type="term" value="C:plasma membrane"/>
    <property type="evidence" value="ECO:0007669"/>
    <property type="project" value="UniProtKB-SubCell"/>
</dbReference>
<name>A0A6B8MA81_9HYPH</name>
<gene>
    <name evidence="9" type="ORF">F7D14_12030</name>
</gene>
<keyword evidence="10" id="KW-1185">Reference proteome</keyword>
<dbReference type="GO" id="GO:0022857">
    <property type="term" value="F:transmembrane transporter activity"/>
    <property type="evidence" value="ECO:0007669"/>
    <property type="project" value="InterPro"/>
</dbReference>
<dbReference type="CDD" id="cd06550">
    <property type="entry name" value="TM_ABC_iron-siderophores_like"/>
    <property type="match status" value="1"/>
</dbReference>
<reference evidence="9 10" key="1">
    <citation type="submission" date="2019-09" db="EMBL/GenBank/DDBJ databases">
        <title>Isolation and complete genome sequencing of Methylocystis species.</title>
        <authorList>
            <person name="Rumah B.L."/>
            <person name="Stead C.E."/>
            <person name="Stevens B.C."/>
            <person name="Minton N.P."/>
            <person name="Grosse-Honebrink A."/>
            <person name="Zhang Y."/>
        </authorList>
    </citation>
    <scope>NUCLEOTIDE SEQUENCE [LARGE SCALE GENOMIC DNA]</scope>
    <source>
        <strain evidence="9 10">BRCS2</strain>
    </source>
</reference>
<evidence type="ECO:0000256" key="6">
    <source>
        <dbReference type="ARBA" id="ARBA00022989"/>
    </source>
</evidence>
<evidence type="ECO:0000256" key="1">
    <source>
        <dbReference type="ARBA" id="ARBA00004651"/>
    </source>
</evidence>
<feature type="transmembrane region" description="Helical" evidence="8">
    <location>
        <begin position="76"/>
        <end position="96"/>
    </location>
</feature>
<feature type="transmembrane region" description="Helical" evidence="8">
    <location>
        <begin position="181"/>
        <end position="202"/>
    </location>
</feature>
<feature type="transmembrane region" description="Helical" evidence="8">
    <location>
        <begin position="131"/>
        <end position="152"/>
    </location>
</feature>
<sequence>MLFALGVGRYPLPPGEILAYAGSALGVVELPPERADLLRNLIVEIRLPRVLGAALIGAALSASGAAFQAVFRNPLVSPGILGVLGGASFGAALGILVSGNWFVVQFAAFGMGVAAVATGVLIANLYGAPSIIVLVLGGMISGAFFNALLSIVKYAADPADRLPTIVYWLMGSLGGLELAQVAYAAAPILAGVTLLSLFGRALDAMTMGDDEAASLGVPVHALRYGVIGLATLISSLSVALAGMIGWIGLVVPHIARLMIGPLNRRLIPASALLGATFLILADCLSRNIAYAEAPIGVVTELLGVPAFVLVLRHARRGWV</sequence>
<protein>
    <submittedName>
        <fullName evidence="9">Iron ABC transporter permease</fullName>
    </submittedName>
</protein>
<dbReference type="PANTHER" id="PTHR30472">
    <property type="entry name" value="FERRIC ENTEROBACTIN TRANSPORT SYSTEM PERMEASE PROTEIN"/>
    <property type="match status" value="1"/>
</dbReference>
<dbReference type="Pfam" id="PF01032">
    <property type="entry name" value="FecCD"/>
    <property type="match status" value="1"/>
</dbReference>
<evidence type="ECO:0000256" key="2">
    <source>
        <dbReference type="ARBA" id="ARBA00007935"/>
    </source>
</evidence>
<keyword evidence="5 8" id="KW-0812">Transmembrane</keyword>
<keyword evidence="3" id="KW-0813">Transport</keyword>
<dbReference type="Gene3D" id="1.10.3470.10">
    <property type="entry name" value="ABC transporter involved in vitamin B12 uptake, BtuC"/>
    <property type="match status" value="1"/>
</dbReference>
<evidence type="ECO:0000256" key="7">
    <source>
        <dbReference type="ARBA" id="ARBA00023136"/>
    </source>
</evidence>